<dbReference type="STRING" id="252246.SAMN05421799_1113"/>
<keyword evidence="3" id="KW-0805">Transcription regulation</keyword>
<dbReference type="Proteomes" id="UP000186156">
    <property type="component" value="Unassembled WGS sequence"/>
</dbReference>
<evidence type="ECO:0000259" key="7">
    <source>
        <dbReference type="PROSITE" id="PS50112"/>
    </source>
</evidence>
<keyword evidence="1" id="KW-0547">Nucleotide-binding</keyword>
<dbReference type="AlphaFoldDB" id="A0A1N7P2J0"/>
<dbReference type="PROSITE" id="PS00675">
    <property type="entry name" value="SIGMA54_INTERACT_1"/>
    <property type="match status" value="1"/>
</dbReference>
<evidence type="ECO:0000256" key="1">
    <source>
        <dbReference type="ARBA" id="ARBA00022741"/>
    </source>
</evidence>
<dbReference type="InterPro" id="IPR027417">
    <property type="entry name" value="P-loop_NTPase"/>
</dbReference>
<feature type="region of interest" description="Disordered" evidence="5">
    <location>
        <begin position="396"/>
        <end position="438"/>
    </location>
</feature>
<dbReference type="SMART" id="SM00382">
    <property type="entry name" value="AAA"/>
    <property type="match status" value="1"/>
</dbReference>
<dbReference type="PANTHER" id="PTHR32071:SF112">
    <property type="entry name" value="REGULATORY PROTEIN"/>
    <property type="match status" value="1"/>
</dbReference>
<keyword evidence="9" id="KW-1185">Reference proteome</keyword>
<gene>
    <name evidence="8" type="ORF">SAMN05421799_1113</name>
</gene>
<dbReference type="RefSeq" id="WP_076348409.1">
    <property type="nucleotide sequence ID" value="NZ_FTOO01000011.1"/>
</dbReference>
<feature type="domain" description="PAS" evidence="7">
    <location>
        <begin position="9"/>
        <end position="62"/>
    </location>
</feature>
<proteinExistence type="predicted"/>
<keyword evidence="4" id="KW-0804">Transcription</keyword>
<dbReference type="InterPro" id="IPR009057">
    <property type="entry name" value="Homeodomain-like_sf"/>
</dbReference>
<dbReference type="InterPro" id="IPR035965">
    <property type="entry name" value="PAS-like_dom_sf"/>
</dbReference>
<dbReference type="GO" id="GO:0005524">
    <property type="term" value="F:ATP binding"/>
    <property type="evidence" value="ECO:0007669"/>
    <property type="project" value="UniProtKB-KW"/>
</dbReference>
<dbReference type="Gene3D" id="3.30.450.20">
    <property type="entry name" value="PAS domain"/>
    <property type="match status" value="1"/>
</dbReference>
<dbReference type="CDD" id="cd00130">
    <property type="entry name" value="PAS"/>
    <property type="match status" value="1"/>
</dbReference>
<dbReference type="Pfam" id="PF00158">
    <property type="entry name" value="Sigma54_activat"/>
    <property type="match status" value="1"/>
</dbReference>
<dbReference type="PROSITE" id="PS50045">
    <property type="entry name" value="SIGMA54_INTERACT_4"/>
    <property type="match status" value="1"/>
</dbReference>
<dbReference type="InterPro" id="IPR058031">
    <property type="entry name" value="AAA_lid_NorR"/>
</dbReference>
<dbReference type="Pfam" id="PF00989">
    <property type="entry name" value="PAS"/>
    <property type="match status" value="1"/>
</dbReference>
<dbReference type="Gene3D" id="1.10.10.60">
    <property type="entry name" value="Homeodomain-like"/>
    <property type="match status" value="1"/>
</dbReference>
<accession>A0A1N7P2J0</accession>
<dbReference type="GO" id="GO:0006355">
    <property type="term" value="P:regulation of DNA-templated transcription"/>
    <property type="evidence" value="ECO:0007669"/>
    <property type="project" value="InterPro"/>
</dbReference>
<evidence type="ECO:0000313" key="9">
    <source>
        <dbReference type="Proteomes" id="UP000186156"/>
    </source>
</evidence>
<evidence type="ECO:0000256" key="4">
    <source>
        <dbReference type="ARBA" id="ARBA00023163"/>
    </source>
</evidence>
<evidence type="ECO:0000259" key="6">
    <source>
        <dbReference type="PROSITE" id="PS50045"/>
    </source>
</evidence>
<evidence type="ECO:0000256" key="3">
    <source>
        <dbReference type="ARBA" id="ARBA00023015"/>
    </source>
</evidence>
<dbReference type="Gene3D" id="3.40.50.300">
    <property type="entry name" value="P-loop containing nucleotide triphosphate hydrolases"/>
    <property type="match status" value="1"/>
</dbReference>
<feature type="domain" description="Sigma-54 factor interaction" evidence="6">
    <location>
        <begin position="141"/>
        <end position="366"/>
    </location>
</feature>
<dbReference type="PRINTS" id="PR01590">
    <property type="entry name" value="HTHFIS"/>
</dbReference>
<organism evidence="8 9">
    <name type="scientific">Alicyclobacillus vulcanalis</name>
    <dbReference type="NCBI Taxonomy" id="252246"/>
    <lineage>
        <taxon>Bacteria</taxon>
        <taxon>Bacillati</taxon>
        <taxon>Bacillota</taxon>
        <taxon>Bacilli</taxon>
        <taxon>Bacillales</taxon>
        <taxon>Alicyclobacillaceae</taxon>
        <taxon>Alicyclobacillus</taxon>
    </lineage>
</organism>
<dbReference type="FunFam" id="3.40.50.300:FF:000006">
    <property type="entry name" value="DNA-binding transcriptional regulator NtrC"/>
    <property type="match status" value="1"/>
</dbReference>
<evidence type="ECO:0000256" key="5">
    <source>
        <dbReference type="SAM" id="MobiDB-lite"/>
    </source>
</evidence>
<name>A0A1N7P2J0_9BACL</name>
<dbReference type="InterPro" id="IPR003593">
    <property type="entry name" value="AAA+_ATPase"/>
</dbReference>
<dbReference type="OrthoDB" id="9762199at2"/>
<sequence>MEPSVAADVWKLYQEILEFAPIGVHAVDREGRTRVYNRVMGEIDGYRPDEVLEKNVFELYELDENTSTLWRALKTGHPVQIEEQVYVARNGRRVVTQNRTKPVVIAGEIIGAMEIAVPRREEIRGQAGAPGSRRQFTFADILGESRAIRRAVDLAERAARTDLPVLIIGETGTGKELVAQAIHGASARRQGPFLAQNCAAWPEGLAESVLFGTRRGGFTGAVDRTGVFEIACGGTLFLDEVHAMSPAVQAKLLRALQEGEVWPIGARRPVAIDVRVLAAMNVPPGEAVSRGLLRPDLLYRVGAVAIHLPPLRERPEDILVLARAFLARYGHGREVGLSSEARRFLLRHDWPGNVRELEQTVRSALWLWPEARELSLEMLKAAHPLFGAEALTAEGAGARDGGAETARGAERATERKAAWSTTSGRERGAAPRAERPSDDAIRAAYEAASGNLSRAARALGISRQRMQYHARRLGLRP</sequence>
<evidence type="ECO:0000256" key="2">
    <source>
        <dbReference type="ARBA" id="ARBA00022840"/>
    </source>
</evidence>
<evidence type="ECO:0000313" key="8">
    <source>
        <dbReference type="EMBL" id="SIT04767.1"/>
    </source>
</evidence>
<dbReference type="InterPro" id="IPR002078">
    <property type="entry name" value="Sigma_54_int"/>
</dbReference>
<keyword evidence="2" id="KW-0067">ATP-binding</keyword>
<dbReference type="SUPFAM" id="SSF46689">
    <property type="entry name" value="Homeodomain-like"/>
    <property type="match status" value="1"/>
</dbReference>
<dbReference type="InterPro" id="IPR013767">
    <property type="entry name" value="PAS_fold"/>
</dbReference>
<dbReference type="InterPro" id="IPR000014">
    <property type="entry name" value="PAS"/>
</dbReference>
<protein>
    <submittedName>
        <fullName evidence="8">Arginine utilization regulatory protein</fullName>
    </submittedName>
</protein>
<dbReference type="Pfam" id="PF25601">
    <property type="entry name" value="AAA_lid_14"/>
    <property type="match status" value="1"/>
</dbReference>
<feature type="compositionally biased region" description="Basic and acidic residues" evidence="5">
    <location>
        <begin position="407"/>
        <end position="417"/>
    </location>
</feature>
<dbReference type="GO" id="GO:0043565">
    <property type="term" value="F:sequence-specific DNA binding"/>
    <property type="evidence" value="ECO:0007669"/>
    <property type="project" value="InterPro"/>
</dbReference>
<dbReference type="SUPFAM" id="SSF55785">
    <property type="entry name" value="PYP-like sensor domain (PAS domain)"/>
    <property type="match status" value="1"/>
</dbReference>
<dbReference type="SUPFAM" id="SSF52540">
    <property type="entry name" value="P-loop containing nucleoside triphosphate hydrolases"/>
    <property type="match status" value="1"/>
</dbReference>
<dbReference type="NCBIfam" id="TIGR00229">
    <property type="entry name" value="sensory_box"/>
    <property type="match status" value="1"/>
</dbReference>
<reference evidence="9" key="1">
    <citation type="submission" date="2017-01" db="EMBL/GenBank/DDBJ databases">
        <authorList>
            <person name="Varghese N."/>
            <person name="Submissions S."/>
        </authorList>
    </citation>
    <scope>NUCLEOTIDE SEQUENCE [LARGE SCALE GENOMIC DNA]</scope>
    <source>
        <strain evidence="9">DSM 16176</strain>
    </source>
</reference>
<feature type="compositionally biased region" description="Basic and acidic residues" evidence="5">
    <location>
        <begin position="424"/>
        <end position="438"/>
    </location>
</feature>
<dbReference type="EMBL" id="FTOO01000011">
    <property type="protein sequence ID" value="SIT04767.1"/>
    <property type="molecule type" value="Genomic_DNA"/>
</dbReference>
<dbReference type="InterPro" id="IPR002197">
    <property type="entry name" value="HTH_Fis"/>
</dbReference>
<dbReference type="PROSITE" id="PS50112">
    <property type="entry name" value="PAS"/>
    <property type="match status" value="1"/>
</dbReference>
<dbReference type="PANTHER" id="PTHR32071">
    <property type="entry name" value="TRANSCRIPTIONAL REGULATORY PROTEIN"/>
    <property type="match status" value="1"/>
</dbReference>
<dbReference type="InterPro" id="IPR025662">
    <property type="entry name" value="Sigma_54_int_dom_ATP-bd_1"/>
</dbReference>
<dbReference type="CDD" id="cd00009">
    <property type="entry name" value="AAA"/>
    <property type="match status" value="1"/>
</dbReference>
<dbReference type="Gene3D" id="1.10.8.60">
    <property type="match status" value="1"/>
</dbReference>